<organism evidence="2 3">
    <name type="scientific">Flavonifractor plautii</name>
    <name type="common">Fusobacterium plautii</name>
    <dbReference type="NCBI Taxonomy" id="292800"/>
    <lineage>
        <taxon>Bacteria</taxon>
        <taxon>Bacillati</taxon>
        <taxon>Bacillota</taxon>
        <taxon>Clostridia</taxon>
        <taxon>Eubacteriales</taxon>
        <taxon>Oscillospiraceae</taxon>
        <taxon>Flavonifractor</taxon>
    </lineage>
</organism>
<keyword evidence="1" id="KW-1133">Transmembrane helix</keyword>
<proteinExistence type="predicted"/>
<keyword evidence="1" id="KW-0472">Membrane</keyword>
<dbReference type="RefSeq" id="WP_065534963.1">
    <property type="nucleotide sequence ID" value="NZ_CP015406.2"/>
</dbReference>
<dbReference type="AlphaFoldDB" id="A0AAX1KI69"/>
<evidence type="ECO:0008006" key="4">
    <source>
        <dbReference type="Google" id="ProtNLM"/>
    </source>
</evidence>
<reference evidence="2 3" key="1">
    <citation type="submission" date="2020-11" db="EMBL/GenBank/DDBJ databases">
        <title>Closed and high quality bacterial genomes of the OMM12 community.</title>
        <authorList>
            <person name="Marbouty M."/>
            <person name="Lamy-Besnier Q."/>
            <person name="Debarbieux L."/>
            <person name="Koszul R."/>
        </authorList>
    </citation>
    <scope>NUCLEOTIDE SEQUENCE [LARGE SCALE GENOMIC DNA]</scope>
    <source>
        <strain evidence="2 3">YL31</strain>
    </source>
</reference>
<gene>
    <name evidence="2" type="ORF">I5Q84_16125</name>
</gene>
<dbReference type="KEGG" id="fpla:A4U99_11615"/>
<evidence type="ECO:0000256" key="1">
    <source>
        <dbReference type="SAM" id="Phobius"/>
    </source>
</evidence>
<feature type="transmembrane region" description="Helical" evidence="1">
    <location>
        <begin position="59"/>
        <end position="78"/>
    </location>
</feature>
<protein>
    <recommendedName>
        <fullName evidence="4">ABC-2 family transporter protein</fullName>
    </recommendedName>
</protein>
<sequence length="246" mass="28041">MKDNQSFYNFISAYPVDKAGDYAKQDTIKKATELLLQQTKYTGAKQNFVLNQLKSISKVFWLIQFICFLLFLVNLTSTQRLEDIQILFLTIVPVMTFYTLPELLKTQFYNMGEIEAVCFFSPIKTLAVKMALVSSCNFLIIGIMSLALGLYHQFDILELLCRGLIPFNVSIAVTITVFDFIKLTSPYAMLSVSALLTLALIQMRNFPYLLDNTWLGIYFGSVLLMVLAIGMTAIRFKRIEERCYGA</sequence>
<feature type="transmembrane region" description="Helical" evidence="1">
    <location>
        <begin position="163"/>
        <end position="180"/>
    </location>
</feature>
<feature type="transmembrane region" description="Helical" evidence="1">
    <location>
        <begin position="130"/>
        <end position="151"/>
    </location>
</feature>
<evidence type="ECO:0000313" key="3">
    <source>
        <dbReference type="Proteomes" id="UP000595792"/>
    </source>
</evidence>
<dbReference type="Proteomes" id="UP000595792">
    <property type="component" value="Chromosome"/>
</dbReference>
<evidence type="ECO:0000313" key="2">
    <source>
        <dbReference type="EMBL" id="QQR05460.1"/>
    </source>
</evidence>
<accession>A0AAX1KI69</accession>
<name>A0AAX1KI69_FLAPL</name>
<feature type="transmembrane region" description="Helical" evidence="1">
    <location>
        <begin position="215"/>
        <end position="234"/>
    </location>
</feature>
<feature type="transmembrane region" description="Helical" evidence="1">
    <location>
        <begin position="84"/>
        <end position="101"/>
    </location>
</feature>
<keyword evidence="1" id="KW-0812">Transmembrane</keyword>
<dbReference type="EMBL" id="CP065315">
    <property type="protein sequence ID" value="QQR05460.1"/>
    <property type="molecule type" value="Genomic_DNA"/>
</dbReference>